<evidence type="ECO:0000313" key="2">
    <source>
        <dbReference type="Proteomes" id="UP000428260"/>
    </source>
</evidence>
<evidence type="ECO:0000313" key="1">
    <source>
        <dbReference type="EMBL" id="QGY42225.1"/>
    </source>
</evidence>
<dbReference type="InterPro" id="IPR028994">
    <property type="entry name" value="Integrin_alpha_N"/>
</dbReference>
<proteinExistence type="predicted"/>
<reference evidence="1 2" key="1">
    <citation type="submission" date="2019-11" db="EMBL/GenBank/DDBJ databases">
        <authorList>
            <person name="Zheng R.K."/>
            <person name="Sun C.M."/>
        </authorList>
    </citation>
    <scope>NUCLEOTIDE SEQUENCE [LARGE SCALE GENOMIC DNA]</scope>
    <source>
        <strain evidence="1 2">WC007</strain>
    </source>
</reference>
<protein>
    <submittedName>
        <fullName evidence="1">Uncharacterized protein</fullName>
    </submittedName>
</protein>
<accession>A0A6I6JH75</accession>
<sequence>MKKIVIIISLLCCVSTIFGQPIHIKKSLIRSFKPDFTSAPQRIDLDNDGDPDLIKSTVFDTIPVFWIDDDDDMQSSDWEGDLDSDCLIIDRNNDGIFAGPGDISLDWVDNNSDGVADMQVVVENSNPHIKNYWEWSSNYMWIIDPEQDETFNYVNWKEMVLRCWEHYGAANFYEDYHGQTLFQKAHVHSYRFSDLRYSWENPFLFYDTDDDGLTEMAIRLEDSCEFKKENEDDEIDTYPTGKIDHVYMSFDLDNDNGPSNEFDFDLSIRFNGEGFSYTDQIHQFDKMRGLPAADSLFYDVRWRKMNELVYTDHDSAWNKVYNEGIWEQCWFTFDEDDDCERWERVEFYQPGNPFKIGMQKGGIDNNPQADATGDRGEWDTDNSGQGKLYIGFDNRIHLYGAENGYWRIDQDADSYQGWGGLYAGQYKRDQKIPEKFATVGYEDTDNDGFLDFVKYDLNGDTIFEKSFNLNELGVKTSFEIYNPAEAKPENLNQLFEKAASQMWQQAELAIEAARVSNINYKWYAQLMHPKSLNEKYRFGYWLQFYIFTDLYNRAEETNNKQLRNKTLKAYFGQNWESFNK</sequence>
<dbReference type="KEGG" id="mcos:GM418_00700"/>
<dbReference type="EMBL" id="CP046401">
    <property type="protein sequence ID" value="QGY42225.1"/>
    <property type="molecule type" value="Genomic_DNA"/>
</dbReference>
<dbReference type="Proteomes" id="UP000428260">
    <property type="component" value="Chromosome"/>
</dbReference>
<name>A0A6I6JH75_9BACT</name>
<dbReference type="RefSeq" id="WP_158862183.1">
    <property type="nucleotide sequence ID" value="NZ_CP046401.1"/>
</dbReference>
<dbReference type="SUPFAM" id="SSF69318">
    <property type="entry name" value="Integrin alpha N-terminal domain"/>
    <property type="match status" value="1"/>
</dbReference>
<keyword evidence="2" id="KW-1185">Reference proteome</keyword>
<organism evidence="1 2">
    <name type="scientific">Maribellus comscasis</name>
    <dbReference type="NCBI Taxonomy" id="2681766"/>
    <lineage>
        <taxon>Bacteria</taxon>
        <taxon>Pseudomonadati</taxon>
        <taxon>Bacteroidota</taxon>
        <taxon>Bacteroidia</taxon>
        <taxon>Marinilabiliales</taxon>
        <taxon>Prolixibacteraceae</taxon>
        <taxon>Maribellus</taxon>
    </lineage>
</organism>
<gene>
    <name evidence="1" type="ORF">GM418_00700</name>
</gene>
<dbReference type="AlphaFoldDB" id="A0A6I6JH75"/>